<reference evidence="2" key="1">
    <citation type="journal article" date="2020" name="Stud. Mycol.">
        <title>101 Dothideomycetes genomes: a test case for predicting lifestyles and emergence of pathogens.</title>
        <authorList>
            <person name="Haridas S."/>
            <person name="Albert R."/>
            <person name="Binder M."/>
            <person name="Bloem J."/>
            <person name="Labutti K."/>
            <person name="Salamov A."/>
            <person name="Andreopoulos B."/>
            <person name="Baker S."/>
            <person name="Barry K."/>
            <person name="Bills G."/>
            <person name="Bluhm B."/>
            <person name="Cannon C."/>
            <person name="Castanera R."/>
            <person name="Culley D."/>
            <person name="Daum C."/>
            <person name="Ezra D."/>
            <person name="Gonzalez J."/>
            <person name="Henrissat B."/>
            <person name="Kuo A."/>
            <person name="Liang C."/>
            <person name="Lipzen A."/>
            <person name="Lutzoni F."/>
            <person name="Magnuson J."/>
            <person name="Mondo S."/>
            <person name="Nolan M."/>
            <person name="Ohm R."/>
            <person name="Pangilinan J."/>
            <person name="Park H.-J."/>
            <person name="Ramirez L."/>
            <person name="Alfaro M."/>
            <person name="Sun H."/>
            <person name="Tritt A."/>
            <person name="Yoshinaga Y."/>
            <person name="Zwiers L.-H."/>
            <person name="Turgeon B."/>
            <person name="Goodwin S."/>
            <person name="Spatafora J."/>
            <person name="Crous P."/>
            <person name="Grigoriev I."/>
        </authorList>
    </citation>
    <scope>NUCLEOTIDE SEQUENCE</scope>
    <source>
        <strain evidence="2">CBS 123094</strain>
    </source>
</reference>
<feature type="region of interest" description="Disordered" evidence="1">
    <location>
        <begin position="181"/>
        <end position="208"/>
    </location>
</feature>
<feature type="region of interest" description="Disordered" evidence="1">
    <location>
        <begin position="239"/>
        <end position="362"/>
    </location>
</feature>
<feature type="compositionally biased region" description="Basic and acidic residues" evidence="1">
    <location>
        <begin position="348"/>
        <end position="359"/>
    </location>
</feature>
<feature type="compositionally biased region" description="Polar residues" evidence="1">
    <location>
        <begin position="181"/>
        <end position="196"/>
    </location>
</feature>
<evidence type="ECO:0000256" key="1">
    <source>
        <dbReference type="SAM" id="MobiDB-lite"/>
    </source>
</evidence>
<proteinExistence type="predicted"/>
<feature type="region of interest" description="Disordered" evidence="1">
    <location>
        <begin position="41"/>
        <end position="64"/>
    </location>
</feature>
<evidence type="ECO:0000313" key="3">
    <source>
        <dbReference type="Proteomes" id="UP000799779"/>
    </source>
</evidence>
<organism evidence="2 3">
    <name type="scientific">Amniculicola lignicola CBS 123094</name>
    <dbReference type="NCBI Taxonomy" id="1392246"/>
    <lineage>
        <taxon>Eukaryota</taxon>
        <taxon>Fungi</taxon>
        <taxon>Dikarya</taxon>
        <taxon>Ascomycota</taxon>
        <taxon>Pezizomycotina</taxon>
        <taxon>Dothideomycetes</taxon>
        <taxon>Pleosporomycetidae</taxon>
        <taxon>Pleosporales</taxon>
        <taxon>Amniculicolaceae</taxon>
        <taxon>Amniculicola</taxon>
    </lineage>
</organism>
<dbReference type="AlphaFoldDB" id="A0A6A5WA31"/>
<dbReference type="EMBL" id="ML977659">
    <property type="protein sequence ID" value="KAF1994486.1"/>
    <property type="molecule type" value="Genomic_DNA"/>
</dbReference>
<evidence type="ECO:0000313" key="2">
    <source>
        <dbReference type="EMBL" id="KAF1994486.1"/>
    </source>
</evidence>
<name>A0A6A5WA31_9PLEO</name>
<protein>
    <submittedName>
        <fullName evidence="2">Uncharacterized protein</fullName>
    </submittedName>
</protein>
<accession>A0A6A5WA31</accession>
<keyword evidence="3" id="KW-1185">Reference proteome</keyword>
<feature type="compositionally biased region" description="Pro residues" evidence="1">
    <location>
        <begin position="43"/>
        <end position="52"/>
    </location>
</feature>
<feature type="compositionally biased region" description="Acidic residues" evidence="1">
    <location>
        <begin position="239"/>
        <end position="347"/>
    </location>
</feature>
<sequence>MSSSTPKPQCIPNILPRYLVLLSKPIHPVISFRPPSCPLLRPSTPPTLPSLTPPSATASSERTTLQSLRPGLFNNNRDTEPFFLLLSPSVSSSSTLYPPRCLQAPLSAFRVPANNNNGMVLAFLLLLASTSSTLHTPRCQQATRSDSMNTLESIINMPFHPWLPVHPTSAMLNNQHDKLATSVTGAPSSTTDSNSAKLLASDDTPSRTAATPSILAAATAAAVAAPAPTAMAYWGADEEMEDWDEDESSEEDEDEEMQDEDEDESDDEEEVDYPEDEEDGSAGEDEDDDDDDDDDEMEDEEGGSSGEDEEDEEEDEDEEMADDADDEFSEEDGNVGDGMEDDDEDKSDEMREFNNEYKYDNLGGGLGDLMADLMGEFMFAGSGLGDCGACGNQLSLR</sequence>
<gene>
    <name evidence="2" type="ORF">P154DRAFT_539554</name>
</gene>
<dbReference type="Proteomes" id="UP000799779">
    <property type="component" value="Unassembled WGS sequence"/>
</dbReference>